<dbReference type="RefSeq" id="WP_184081632.1">
    <property type="nucleotide sequence ID" value="NZ_JACIJP010000006.1"/>
</dbReference>
<evidence type="ECO:0000256" key="3">
    <source>
        <dbReference type="ARBA" id="ARBA00023163"/>
    </source>
</evidence>
<dbReference type="Pfam" id="PF12833">
    <property type="entry name" value="HTH_18"/>
    <property type="match status" value="1"/>
</dbReference>
<gene>
    <name evidence="5" type="ORF">FHS92_003098</name>
</gene>
<dbReference type="InterPro" id="IPR018060">
    <property type="entry name" value="HTH_AraC"/>
</dbReference>
<keyword evidence="1" id="KW-0805">Transcription regulation</keyword>
<dbReference type="PROSITE" id="PS01124">
    <property type="entry name" value="HTH_ARAC_FAMILY_2"/>
    <property type="match status" value="1"/>
</dbReference>
<proteinExistence type="predicted"/>
<organism evidence="5 6">
    <name type="scientific">Sphingobium subterraneum</name>
    <dbReference type="NCBI Taxonomy" id="627688"/>
    <lineage>
        <taxon>Bacteria</taxon>
        <taxon>Pseudomonadati</taxon>
        <taxon>Pseudomonadota</taxon>
        <taxon>Alphaproteobacteria</taxon>
        <taxon>Sphingomonadales</taxon>
        <taxon>Sphingomonadaceae</taxon>
        <taxon>Sphingobium</taxon>
    </lineage>
</organism>
<dbReference type="EMBL" id="JACIJP010000006">
    <property type="protein sequence ID" value="MBB6125337.1"/>
    <property type="molecule type" value="Genomic_DNA"/>
</dbReference>
<dbReference type="InterPro" id="IPR009057">
    <property type="entry name" value="Homeodomain-like_sf"/>
</dbReference>
<dbReference type="PANTHER" id="PTHR46796">
    <property type="entry name" value="HTH-TYPE TRANSCRIPTIONAL ACTIVATOR RHAS-RELATED"/>
    <property type="match status" value="1"/>
</dbReference>
<accession>A0A841J3E9</accession>
<evidence type="ECO:0000256" key="2">
    <source>
        <dbReference type="ARBA" id="ARBA00023125"/>
    </source>
</evidence>
<evidence type="ECO:0000313" key="6">
    <source>
        <dbReference type="Proteomes" id="UP000552700"/>
    </source>
</evidence>
<keyword evidence="6" id="KW-1185">Reference proteome</keyword>
<dbReference type="InterPro" id="IPR018062">
    <property type="entry name" value="HTH_AraC-typ_CS"/>
</dbReference>
<dbReference type="AlphaFoldDB" id="A0A841J3E9"/>
<dbReference type="GO" id="GO:0043565">
    <property type="term" value="F:sequence-specific DNA binding"/>
    <property type="evidence" value="ECO:0007669"/>
    <property type="project" value="InterPro"/>
</dbReference>
<keyword evidence="3" id="KW-0804">Transcription</keyword>
<dbReference type="SMART" id="SM00342">
    <property type="entry name" value="HTH_ARAC"/>
    <property type="match status" value="1"/>
</dbReference>
<dbReference type="Proteomes" id="UP000552700">
    <property type="component" value="Unassembled WGS sequence"/>
</dbReference>
<protein>
    <submittedName>
        <fullName evidence="5">AraC family transcriptional regulator</fullName>
    </submittedName>
</protein>
<dbReference type="InterPro" id="IPR020449">
    <property type="entry name" value="Tscrpt_reg_AraC-type_HTH"/>
</dbReference>
<keyword evidence="2" id="KW-0238">DNA-binding</keyword>
<dbReference type="PRINTS" id="PR00032">
    <property type="entry name" value="HTHARAC"/>
</dbReference>
<feature type="domain" description="HTH araC/xylS-type" evidence="4">
    <location>
        <begin position="183"/>
        <end position="281"/>
    </location>
</feature>
<evidence type="ECO:0000259" key="4">
    <source>
        <dbReference type="PROSITE" id="PS01124"/>
    </source>
</evidence>
<dbReference type="InterPro" id="IPR050204">
    <property type="entry name" value="AraC_XylS_family_regulators"/>
</dbReference>
<dbReference type="SUPFAM" id="SSF46689">
    <property type="entry name" value="Homeodomain-like"/>
    <property type="match status" value="2"/>
</dbReference>
<dbReference type="PROSITE" id="PS00041">
    <property type="entry name" value="HTH_ARAC_FAMILY_1"/>
    <property type="match status" value="1"/>
</dbReference>
<dbReference type="GO" id="GO:0003700">
    <property type="term" value="F:DNA-binding transcription factor activity"/>
    <property type="evidence" value="ECO:0007669"/>
    <property type="project" value="InterPro"/>
</dbReference>
<dbReference type="Gene3D" id="1.10.10.60">
    <property type="entry name" value="Homeodomain-like"/>
    <property type="match status" value="2"/>
</dbReference>
<name>A0A841J3E9_9SPHN</name>
<comment type="caution">
    <text evidence="5">The sequence shown here is derived from an EMBL/GenBank/DDBJ whole genome shotgun (WGS) entry which is preliminary data.</text>
</comment>
<evidence type="ECO:0000313" key="5">
    <source>
        <dbReference type="EMBL" id="MBB6125337.1"/>
    </source>
</evidence>
<sequence length="284" mass="32830">MRARENIVAQMAVPGVTVQLMDYRWSAGEQITYSERDFVVLYRPYNTQVTVAARTDARLLDFGQLMFFPADLSIKTAAANVNELVRSIRCRFDPEWFGKVWNTLFERWDDEKLEKCFDMRNVRIEQAVRRLGVEITNPGFASPLMIESISNVIAIEIARYFRDSDNDMRVRTRAGKLSEADISRICEYVSGVENKCPNVQEIAEHCDISPAHLRRSFKNTTGQTVYKYVEDIRLKKAQHLLADSDLALKEISFRLGFANSSTFSSTFKRISGESPSEYRYRHRH</sequence>
<evidence type="ECO:0000256" key="1">
    <source>
        <dbReference type="ARBA" id="ARBA00023015"/>
    </source>
</evidence>
<reference evidence="5 6" key="1">
    <citation type="submission" date="2020-08" db="EMBL/GenBank/DDBJ databases">
        <title>Genomic Encyclopedia of Type Strains, Phase IV (KMG-IV): sequencing the most valuable type-strain genomes for metagenomic binning, comparative biology and taxonomic classification.</title>
        <authorList>
            <person name="Goeker M."/>
        </authorList>
    </citation>
    <scope>NUCLEOTIDE SEQUENCE [LARGE SCALE GENOMIC DNA]</scope>
    <source>
        <strain evidence="5 6">DSM 102255</strain>
    </source>
</reference>